<dbReference type="EMBL" id="CP151407">
    <property type="protein sequence ID" value="WZJ23266.1"/>
    <property type="molecule type" value="Genomic_DNA"/>
</dbReference>
<reference evidence="1 2" key="1">
    <citation type="submission" date="2024-04" db="EMBL/GenBank/DDBJ databases">
        <title>Dissimilatory iodate-reducing microorganisms contribute to the enrichment of iodine in groundwater.</title>
        <authorList>
            <person name="Jiang Z."/>
        </authorList>
    </citation>
    <scope>NUCLEOTIDE SEQUENCE [LARGE SCALE GENOMIC DNA]</scope>
    <source>
        <strain evidence="1 2">NCP973</strain>
        <plasmid evidence="1 2">unnamed1</plasmid>
    </source>
</reference>
<dbReference type="RefSeq" id="WP_341744605.1">
    <property type="nucleotide sequence ID" value="NZ_CP151407.1"/>
</dbReference>
<geneLocation type="plasmid" evidence="1 2">
    <name>unnamed1</name>
</geneLocation>
<keyword evidence="1" id="KW-0614">Plasmid</keyword>
<proteinExistence type="predicted"/>
<evidence type="ECO:0000313" key="1">
    <source>
        <dbReference type="EMBL" id="WZJ23266.1"/>
    </source>
</evidence>
<protein>
    <submittedName>
        <fullName evidence="1">Uncharacterized protein</fullName>
    </submittedName>
</protein>
<keyword evidence="2" id="KW-1185">Reference proteome</keyword>
<sequence length="62" mass="6779">MSTARKIFAKNWARSFAAGLVENAEPAWQQEQSGLTDEELAIAQNELQKIAAKIQATVTSTD</sequence>
<organism evidence="1 2">
    <name type="scientific">Azonexus hydrophilus</name>
    <dbReference type="NCBI Taxonomy" id="418702"/>
    <lineage>
        <taxon>Bacteria</taxon>
        <taxon>Pseudomonadati</taxon>
        <taxon>Pseudomonadota</taxon>
        <taxon>Betaproteobacteria</taxon>
        <taxon>Rhodocyclales</taxon>
        <taxon>Azonexaceae</taxon>
        <taxon>Azonexus</taxon>
    </lineage>
</organism>
<name>A0ABZ2XKV6_9RHOO</name>
<accession>A0ABZ2XKV6</accession>
<dbReference type="Proteomes" id="UP001479520">
    <property type="component" value="Plasmid unnamed1"/>
</dbReference>
<evidence type="ECO:0000313" key="2">
    <source>
        <dbReference type="Proteomes" id="UP001479520"/>
    </source>
</evidence>
<gene>
    <name evidence="1" type="ORF">AADV58_17815</name>
</gene>